<dbReference type="EMBL" id="MHSS01000004">
    <property type="protein sequence ID" value="OHA48685.1"/>
    <property type="molecule type" value="Genomic_DNA"/>
</dbReference>
<evidence type="ECO:0000313" key="2">
    <source>
        <dbReference type="Proteomes" id="UP000177629"/>
    </source>
</evidence>
<comment type="caution">
    <text evidence="1">The sequence shown here is derived from an EMBL/GenBank/DDBJ whole genome shotgun (WGS) entry which is preliminary data.</text>
</comment>
<gene>
    <name evidence="1" type="ORF">A2806_00995</name>
</gene>
<proteinExistence type="predicted"/>
<dbReference type="Proteomes" id="UP000177629">
    <property type="component" value="Unassembled WGS sequence"/>
</dbReference>
<reference evidence="1 2" key="1">
    <citation type="journal article" date="2016" name="Nat. Commun.">
        <title>Thousands of microbial genomes shed light on interconnected biogeochemical processes in an aquifer system.</title>
        <authorList>
            <person name="Anantharaman K."/>
            <person name="Brown C.T."/>
            <person name="Hug L.A."/>
            <person name="Sharon I."/>
            <person name="Castelle C.J."/>
            <person name="Probst A.J."/>
            <person name="Thomas B.C."/>
            <person name="Singh A."/>
            <person name="Wilkins M.J."/>
            <person name="Karaoz U."/>
            <person name="Brodie E.L."/>
            <person name="Williams K.H."/>
            <person name="Hubbard S.S."/>
            <person name="Banfield J.F."/>
        </authorList>
    </citation>
    <scope>NUCLEOTIDE SEQUENCE [LARGE SCALE GENOMIC DNA]</scope>
</reference>
<organism evidence="1 2">
    <name type="scientific">Candidatus Terrybacteria bacterium RIFCSPHIGHO2_01_FULL_48_17</name>
    <dbReference type="NCBI Taxonomy" id="1802362"/>
    <lineage>
        <taxon>Bacteria</taxon>
        <taxon>Candidatus Terryibacteriota</taxon>
    </lineage>
</organism>
<accession>A0A1G2PK13</accession>
<dbReference type="AlphaFoldDB" id="A0A1G2PK13"/>
<name>A0A1G2PK13_9BACT</name>
<evidence type="ECO:0000313" key="1">
    <source>
        <dbReference type="EMBL" id="OHA48685.1"/>
    </source>
</evidence>
<sequence length="111" mass="12512">MPDKTAAKILSYPGVDLTPSQRIHNEQLERYEEWARIEAIKRKGLPAGASIVARFSYGDGRELFFSQAVTCSTAPRQGLWCWKSGKTFAHFTTGITPILLIFWHRAAFLIA</sequence>
<protein>
    <submittedName>
        <fullName evidence="1">Uncharacterized protein</fullName>
    </submittedName>
</protein>